<evidence type="ECO:0000313" key="1">
    <source>
        <dbReference type="EMBL" id="UPL04072.1"/>
    </source>
</evidence>
<dbReference type="EMBL" id="CP090041">
    <property type="protein sequence ID" value="UPL04072.1"/>
    <property type="molecule type" value="Genomic_DNA"/>
</dbReference>
<name>A0ACD3ZSL8_FUSSC</name>
<sequence length="454" mass="50304">MVTRRFLSALAWLKVLSVAAADQLRPVASSFEAEGHLPPFSIKLGNDTASVCNSTTPGTAGFIKSDDGTDSLMELGPCRIAHEGGYTVDNPYGWNANASVIFLLPIVATLLIEARIISQPVSVGFSRGNAILEGLVDASHLMHRFLRQFFTAFPKLSHQDFYISGESYGDSWVPALGANIAKSQAEGDVSGYLDNKQSNLSQNRMSNPTRTSTINLKGIMLGNGLIRRSVQNGGGLETACSGPGSLFNSTTCRKWAPRALWCEQNLDVCGTQGWTSDYVTGALGRNPYDFRLPCNNELECYAEMPFIDEYLNRTDIKTSLGVEPDARFNGVSLEVLNQWQQNGDLWKSSDSYVNYLLDANYRVLIYVGDKYWYCNAAGMRRLVNQGLNWHGHPLFRFRELIPWYTGLKPAGRWKAYEPLTYAEVVDTGHLAPFDKPEETLTLINSWIQGSLPSH</sequence>
<evidence type="ECO:0000313" key="2">
    <source>
        <dbReference type="Proteomes" id="UP000830768"/>
    </source>
</evidence>
<accession>A0ACD3ZSL8</accession>
<reference evidence="1" key="1">
    <citation type="submission" date="2021-11" db="EMBL/GenBank/DDBJ databases">
        <title>Fusarium solani-melongenae Genome sequencing and assembly.</title>
        <authorList>
            <person name="Xie S."/>
            <person name="Huang L."/>
            <person name="Zhang X."/>
        </authorList>
    </citation>
    <scope>NUCLEOTIDE SEQUENCE</scope>
    <source>
        <strain evidence="1">CRI 24-3</strain>
    </source>
</reference>
<dbReference type="Proteomes" id="UP000830768">
    <property type="component" value="Chromosome 13"/>
</dbReference>
<proteinExistence type="predicted"/>
<protein>
    <submittedName>
        <fullName evidence="1">Uncharacterized protein</fullName>
    </submittedName>
</protein>
<gene>
    <name evidence="1" type="ORF">LCI18_015006</name>
</gene>
<organism evidence="1 2">
    <name type="scientific">Fusarium solani subsp. cucurbitae</name>
    <name type="common">Neocosmosporum cucurbitae</name>
    <dbReference type="NCBI Taxonomy" id="2747967"/>
    <lineage>
        <taxon>Eukaryota</taxon>
        <taxon>Fungi</taxon>
        <taxon>Dikarya</taxon>
        <taxon>Ascomycota</taxon>
        <taxon>Pezizomycotina</taxon>
        <taxon>Sordariomycetes</taxon>
        <taxon>Hypocreomycetidae</taxon>
        <taxon>Hypocreales</taxon>
        <taxon>Nectriaceae</taxon>
        <taxon>Fusarium</taxon>
        <taxon>Fusarium solani species complex</taxon>
    </lineage>
</organism>
<keyword evidence="2" id="KW-1185">Reference proteome</keyword>